<evidence type="ECO:0000256" key="1">
    <source>
        <dbReference type="ARBA" id="ARBA00009467"/>
    </source>
</evidence>
<dbReference type="Ensembl" id="ENSCHIT00010038996.1">
    <property type="protein sequence ID" value="ENSCHIP00010027610.1"/>
    <property type="gene ID" value="ENSCHIG00010020590.1"/>
</dbReference>
<name>A0A8C2XWE2_CAPHI</name>
<reference evidence="2" key="1">
    <citation type="submission" date="2019-03" db="EMBL/GenBank/DDBJ databases">
        <title>Genome sequencing and reference-guided assembly of Black Bengal Goat (Capra hircus).</title>
        <authorList>
            <person name="Siddiki A.Z."/>
            <person name="Baten A."/>
            <person name="Billah M."/>
            <person name="Alam M.A.U."/>
            <person name="Shawrob K.S.M."/>
            <person name="Saha S."/>
            <person name="Chowdhury M."/>
            <person name="Rahman A.H."/>
            <person name="Stear M."/>
            <person name="Miah G."/>
            <person name="Das G.B."/>
            <person name="Hossain M.M."/>
            <person name="Kumkum M."/>
            <person name="Islam M.S."/>
            <person name="Mollah A.M."/>
            <person name="Ahsan A."/>
            <person name="Tusar F."/>
            <person name="Khan M.K.I."/>
        </authorList>
    </citation>
    <scope>NUCLEOTIDE SEQUENCE [LARGE SCALE GENOMIC DNA]</scope>
</reference>
<organism evidence="2">
    <name type="scientific">Capra hircus</name>
    <name type="common">Goat</name>
    <dbReference type="NCBI Taxonomy" id="9925"/>
    <lineage>
        <taxon>Eukaryota</taxon>
        <taxon>Metazoa</taxon>
        <taxon>Chordata</taxon>
        <taxon>Craniata</taxon>
        <taxon>Vertebrata</taxon>
        <taxon>Euteleostomi</taxon>
        <taxon>Mammalia</taxon>
        <taxon>Eutheria</taxon>
        <taxon>Laurasiatheria</taxon>
        <taxon>Artiodactyla</taxon>
        <taxon>Ruminantia</taxon>
        <taxon>Pecora</taxon>
        <taxon>Bovidae</taxon>
        <taxon>Caprinae</taxon>
        <taxon>Capra</taxon>
    </lineage>
</organism>
<sequence>MKSPFWKTPGQLSRADAGPVGVSASMVKKWTSHKKQLSGVGSVGPSKPVSQPRRNIVGCRIQHGWKEGNGPVTQWKGTVLDQVTPKMNTWLSII</sequence>
<proteinExistence type="inferred from homology"/>
<dbReference type="Pfam" id="PF02513">
    <property type="entry name" value="Spin-Ssty"/>
    <property type="match status" value="1"/>
</dbReference>
<accession>A0A8C2XWE2</accession>
<dbReference type="GO" id="GO:0007276">
    <property type="term" value="P:gamete generation"/>
    <property type="evidence" value="ECO:0007669"/>
    <property type="project" value="InterPro"/>
</dbReference>
<protein>
    <submittedName>
        <fullName evidence="2">Uncharacterized protein</fullName>
    </submittedName>
</protein>
<reference evidence="2" key="2">
    <citation type="submission" date="2025-08" db="UniProtKB">
        <authorList>
            <consortium name="Ensembl"/>
        </authorList>
    </citation>
    <scope>IDENTIFICATION</scope>
</reference>
<dbReference type="InterPro" id="IPR003671">
    <property type="entry name" value="SPIN/Ssty"/>
</dbReference>
<evidence type="ECO:0000313" key="2">
    <source>
        <dbReference type="Ensembl" id="ENSCHIP00010027610.1"/>
    </source>
</evidence>
<comment type="similarity">
    <text evidence="1">Belongs to the SPIN/STSY family.</text>
</comment>
<dbReference type="Gene3D" id="2.80.10.70">
    <property type="entry name" value="Spindlin/Ssty"/>
    <property type="match status" value="1"/>
</dbReference>
<dbReference type="PANTHER" id="PTHR10405">
    <property type="entry name" value="SPINDLIN"/>
    <property type="match status" value="1"/>
</dbReference>
<dbReference type="InterPro" id="IPR042567">
    <property type="entry name" value="SPIN/Ssty_sf"/>
</dbReference>
<dbReference type="AlphaFoldDB" id="A0A8C2XWE2"/>